<dbReference type="InterPro" id="IPR042070">
    <property type="entry name" value="PucR_C-HTH_sf"/>
</dbReference>
<dbReference type="EMBL" id="WLYK01000011">
    <property type="protein sequence ID" value="MTD16694.1"/>
    <property type="molecule type" value="Genomic_DNA"/>
</dbReference>
<dbReference type="Pfam" id="PF13556">
    <property type="entry name" value="HTH_30"/>
    <property type="match status" value="1"/>
</dbReference>
<name>A0A7K1FV38_9ACTN</name>
<dbReference type="InterPro" id="IPR003018">
    <property type="entry name" value="GAF"/>
</dbReference>
<dbReference type="Gene3D" id="3.30.450.40">
    <property type="match status" value="1"/>
</dbReference>
<dbReference type="AlphaFoldDB" id="A0A7K1FV38"/>
<protein>
    <submittedName>
        <fullName evidence="3">GAF domain-containing protein</fullName>
    </submittedName>
</protein>
<organism evidence="3 4">
    <name type="scientific">Nakamurella alba</name>
    <dbReference type="NCBI Taxonomy" id="2665158"/>
    <lineage>
        <taxon>Bacteria</taxon>
        <taxon>Bacillati</taxon>
        <taxon>Actinomycetota</taxon>
        <taxon>Actinomycetes</taxon>
        <taxon>Nakamurellales</taxon>
        <taxon>Nakamurellaceae</taxon>
        <taxon>Nakamurella</taxon>
    </lineage>
</organism>
<gene>
    <name evidence="3" type="ORF">GIS00_22415</name>
</gene>
<dbReference type="InterPro" id="IPR025736">
    <property type="entry name" value="PucR_C-HTH_dom"/>
</dbReference>
<evidence type="ECO:0000256" key="1">
    <source>
        <dbReference type="ARBA" id="ARBA00006754"/>
    </source>
</evidence>
<comment type="similarity">
    <text evidence="1">Belongs to the CdaR family.</text>
</comment>
<dbReference type="InterPro" id="IPR051448">
    <property type="entry name" value="CdaR-like_regulators"/>
</dbReference>
<sequence length="631" mass="67322">MPADPGPSWLQLLLDGTDAAGLAAARRSALRSTRSETARSVITAEAGRAEQLLAQLVEHRAHAAELTSLYDLSLRLSREHSLDALLQDTVSHARRLLAVDVAYLALVEDDQSLTIRVTDGSTGPNLRGIVLAPRSGLAGRVVELAEPVQSRDYLADRALAHQEQVDQVADTEGLRTILGAPLRLRGSVIGVLMVSQREVRHFGAAEISLLGSLGSIAAVAIDNARLIEGYRHSTAALERTNEQLSATLDSINRAATLHETLLEVATRAGRVPDVVRTLSSVVAGTVLFADAADRVVTAAASGAEVETVSLEPVSGRGAARVFTDPAMRRTRVERSTVTVPIATPQDYVGALQVRLDAAVVSDADVRMLERAAMTIALVAFSERALLDAERRTTTELLEQILSRRIDDETAMTGRARHLGLDLASAHTVAVLEPLPDNAGPALALAREVVDRNGGLAERVLGAVVLVTPAAEETVRTALRRRWRSQATVGIATATAGSAGLADGYDAAVGCVAALHALGRVGDLATVDELGPYRFLLSRAGRDDAARFVRATIGAVIDHDRSRGTDLVRTMDVFLSGGRQHAGTAAALQIHVNTLYQRLDRITDRLGEGWRDGDRAHDVQLALRIHRLLARS</sequence>
<proteinExistence type="inferred from homology"/>
<keyword evidence="4" id="KW-1185">Reference proteome</keyword>
<dbReference type="Pfam" id="PF13185">
    <property type="entry name" value="GAF_2"/>
    <property type="match status" value="1"/>
</dbReference>
<dbReference type="Pfam" id="PF17853">
    <property type="entry name" value="GGDEF_2"/>
    <property type="match status" value="1"/>
</dbReference>
<dbReference type="SUPFAM" id="SSF55781">
    <property type="entry name" value="GAF domain-like"/>
    <property type="match status" value="1"/>
</dbReference>
<dbReference type="SMART" id="SM00065">
    <property type="entry name" value="GAF"/>
    <property type="match status" value="1"/>
</dbReference>
<reference evidence="3 4" key="1">
    <citation type="submission" date="2019-11" db="EMBL/GenBank/DDBJ databases">
        <authorList>
            <person name="Jiang L.-Q."/>
        </authorList>
    </citation>
    <scope>NUCLEOTIDE SEQUENCE [LARGE SCALE GENOMIC DNA]</scope>
    <source>
        <strain evidence="3 4">YIM 132087</strain>
    </source>
</reference>
<comment type="caution">
    <text evidence="3">The sequence shown here is derived from an EMBL/GenBank/DDBJ whole genome shotgun (WGS) entry which is preliminary data.</text>
</comment>
<dbReference type="PANTHER" id="PTHR33744:SF1">
    <property type="entry name" value="DNA-BINDING TRANSCRIPTIONAL ACTIVATOR ADER"/>
    <property type="match status" value="1"/>
</dbReference>
<dbReference type="InterPro" id="IPR041522">
    <property type="entry name" value="CdaR_GGDEF"/>
</dbReference>
<dbReference type="PANTHER" id="PTHR33744">
    <property type="entry name" value="CARBOHYDRATE DIACID REGULATOR"/>
    <property type="match status" value="1"/>
</dbReference>
<dbReference type="InterPro" id="IPR029016">
    <property type="entry name" value="GAF-like_dom_sf"/>
</dbReference>
<evidence type="ECO:0000259" key="2">
    <source>
        <dbReference type="SMART" id="SM00065"/>
    </source>
</evidence>
<dbReference type="Gene3D" id="1.10.10.2840">
    <property type="entry name" value="PucR C-terminal helix-turn-helix domain"/>
    <property type="match status" value="1"/>
</dbReference>
<evidence type="ECO:0000313" key="3">
    <source>
        <dbReference type="EMBL" id="MTD16694.1"/>
    </source>
</evidence>
<feature type="domain" description="GAF" evidence="2">
    <location>
        <begin position="81"/>
        <end position="231"/>
    </location>
</feature>
<evidence type="ECO:0000313" key="4">
    <source>
        <dbReference type="Proteomes" id="UP000460221"/>
    </source>
</evidence>
<accession>A0A7K1FV38</accession>
<dbReference type="Proteomes" id="UP000460221">
    <property type="component" value="Unassembled WGS sequence"/>
</dbReference>
<dbReference type="RefSeq" id="WP_154770699.1">
    <property type="nucleotide sequence ID" value="NZ_WLYK01000011.1"/>
</dbReference>